<dbReference type="Proteomes" id="UP000734511">
    <property type="component" value="Unassembled WGS sequence"/>
</dbReference>
<comment type="caution">
    <text evidence="3">The sequence shown here is derived from an EMBL/GenBank/DDBJ whole genome shotgun (WGS) entry which is preliminary data.</text>
</comment>
<reference evidence="3 4" key="1">
    <citation type="submission" date="2020-03" db="EMBL/GenBank/DDBJ databases">
        <title>WGS of actinomycetes isolated from Thailand.</title>
        <authorList>
            <person name="Thawai C."/>
        </authorList>
    </citation>
    <scope>NUCLEOTIDE SEQUENCE [LARGE SCALE GENOMIC DNA]</scope>
    <source>
        <strain evidence="3 4">PRB2-1</strain>
    </source>
</reference>
<proteinExistence type="predicted"/>
<dbReference type="PANTHER" id="PTHR33169">
    <property type="entry name" value="PADR-FAMILY TRANSCRIPTIONAL REGULATOR"/>
    <property type="match status" value="1"/>
</dbReference>
<evidence type="ECO:0000256" key="1">
    <source>
        <dbReference type="SAM" id="MobiDB-lite"/>
    </source>
</evidence>
<keyword evidence="4" id="KW-1185">Reference proteome</keyword>
<organism evidence="3 4">
    <name type="scientific">Actinacidiphila epipremni</name>
    <dbReference type="NCBI Taxonomy" id="2053013"/>
    <lineage>
        <taxon>Bacteria</taxon>
        <taxon>Bacillati</taxon>
        <taxon>Actinomycetota</taxon>
        <taxon>Actinomycetes</taxon>
        <taxon>Kitasatosporales</taxon>
        <taxon>Streptomycetaceae</taxon>
        <taxon>Actinacidiphila</taxon>
    </lineage>
</organism>
<dbReference type="Gene3D" id="1.10.10.10">
    <property type="entry name" value="Winged helix-like DNA-binding domain superfamily/Winged helix DNA-binding domain"/>
    <property type="match status" value="1"/>
</dbReference>
<dbReference type="SUPFAM" id="SSF46785">
    <property type="entry name" value="Winged helix' DNA-binding domain"/>
    <property type="match status" value="1"/>
</dbReference>
<evidence type="ECO:0000313" key="4">
    <source>
        <dbReference type="Proteomes" id="UP000734511"/>
    </source>
</evidence>
<dbReference type="InterPro" id="IPR036390">
    <property type="entry name" value="WH_DNA-bd_sf"/>
</dbReference>
<gene>
    <name evidence="3" type="ORF">HCN08_21280</name>
</gene>
<dbReference type="Pfam" id="PF03551">
    <property type="entry name" value="PadR"/>
    <property type="match status" value="1"/>
</dbReference>
<sequence length="246" mass="26954">MAKRRKLSNPLALAVMVLLAERPMHPYEMARLLRQRGKEHSIKINYGSLYTVVQNLEKHGFVTVAGVQRQGNRPERTLYGLTDEGRTEMHDWLADLVAVPVPEYPVFEAALSLIAALHPDEAAELLAERLSALEVQAAALRGVLAKLGAELPRLFLIETEYQAHMCEAQAGWVRGVLDELTAGTLPGLADWRGWHETGHLPESWSELETGPEQPPERPVLPPAPPAPAPSAPLSAPHAPDPEDPPA</sequence>
<dbReference type="PANTHER" id="PTHR33169:SF27">
    <property type="entry name" value="TRANSCRIPTIONAL REGULATOR PADR FAMILY PROTEIN"/>
    <property type="match status" value="1"/>
</dbReference>
<feature type="compositionally biased region" description="Pro residues" evidence="1">
    <location>
        <begin position="212"/>
        <end position="230"/>
    </location>
</feature>
<dbReference type="InterPro" id="IPR052509">
    <property type="entry name" value="Metal_resp_DNA-bind_regulator"/>
</dbReference>
<protein>
    <submittedName>
        <fullName evidence="3">PadR family transcriptional regulator</fullName>
    </submittedName>
</protein>
<evidence type="ECO:0000259" key="2">
    <source>
        <dbReference type="Pfam" id="PF03551"/>
    </source>
</evidence>
<dbReference type="InterPro" id="IPR005149">
    <property type="entry name" value="Tscrpt_reg_PadR_N"/>
</dbReference>
<feature type="domain" description="Transcription regulator PadR N-terminal" evidence="2">
    <location>
        <begin position="15"/>
        <end position="90"/>
    </location>
</feature>
<accession>A0ABX0ZPT1</accession>
<feature type="region of interest" description="Disordered" evidence="1">
    <location>
        <begin position="201"/>
        <end position="246"/>
    </location>
</feature>
<name>A0ABX0ZPT1_9ACTN</name>
<dbReference type="EMBL" id="JAATEJ010000018">
    <property type="protein sequence ID" value="NJP45919.1"/>
    <property type="molecule type" value="Genomic_DNA"/>
</dbReference>
<dbReference type="InterPro" id="IPR036388">
    <property type="entry name" value="WH-like_DNA-bd_sf"/>
</dbReference>
<evidence type="ECO:0000313" key="3">
    <source>
        <dbReference type="EMBL" id="NJP45919.1"/>
    </source>
</evidence>